<keyword evidence="3" id="KW-0539">Nucleus</keyword>
<dbReference type="InterPro" id="IPR006630">
    <property type="entry name" value="La_HTH"/>
</dbReference>
<dbReference type="EMBL" id="KE651166">
    <property type="protein sequence ID" value="EEB05197.1"/>
    <property type="molecule type" value="Genomic_DNA"/>
</dbReference>
<evidence type="ECO:0000313" key="9">
    <source>
        <dbReference type="JaponicusDB" id="SJAG_00195"/>
    </source>
</evidence>
<feature type="compositionally biased region" description="Basic residues" evidence="5">
    <location>
        <begin position="267"/>
        <end position="279"/>
    </location>
</feature>
<dbReference type="InterPro" id="IPR012677">
    <property type="entry name" value="Nucleotide-bd_a/b_plait_sf"/>
</dbReference>
<dbReference type="SUPFAM" id="SSF54928">
    <property type="entry name" value="RNA-binding domain, RBD"/>
    <property type="match status" value="1"/>
</dbReference>
<evidence type="ECO:0000256" key="1">
    <source>
        <dbReference type="ARBA" id="ARBA00004123"/>
    </source>
</evidence>
<organism evidence="8 10">
    <name type="scientific">Schizosaccharomyces japonicus (strain yFS275 / FY16936)</name>
    <name type="common">Fission yeast</name>
    <dbReference type="NCBI Taxonomy" id="402676"/>
    <lineage>
        <taxon>Eukaryota</taxon>
        <taxon>Fungi</taxon>
        <taxon>Dikarya</taxon>
        <taxon>Ascomycota</taxon>
        <taxon>Taphrinomycotina</taxon>
        <taxon>Schizosaccharomycetes</taxon>
        <taxon>Schizosaccharomycetales</taxon>
        <taxon>Schizosaccharomycetaceae</taxon>
        <taxon>Schizosaccharomyces</taxon>
    </lineage>
</organism>
<dbReference type="GO" id="GO:0042780">
    <property type="term" value="P:tRNA 3'-end processing"/>
    <property type="evidence" value="ECO:0007669"/>
    <property type="project" value="EnsemblFungi"/>
</dbReference>
<dbReference type="SMART" id="SM00715">
    <property type="entry name" value="LA"/>
    <property type="match status" value="1"/>
</dbReference>
<dbReference type="SMART" id="SM00360">
    <property type="entry name" value="RRM"/>
    <property type="match status" value="1"/>
</dbReference>
<keyword evidence="2 4" id="KW-0694">RNA-binding</keyword>
<comment type="subcellular location">
    <subcellularLocation>
        <location evidence="1">Nucleus</location>
    </subcellularLocation>
</comment>
<keyword evidence="10" id="KW-1185">Reference proteome</keyword>
<dbReference type="GO" id="GO:0061818">
    <property type="term" value="P:tRNA folding"/>
    <property type="evidence" value="ECO:0007669"/>
    <property type="project" value="EnsemblFungi"/>
</dbReference>
<evidence type="ECO:0000256" key="4">
    <source>
        <dbReference type="PROSITE-ProRule" id="PRU00332"/>
    </source>
</evidence>
<sequence>MSSAAETPATTAPAPEKVAETPVAEPVQASTESEASKTEAAPTVATQEAVPPSEEELEILKQVEFYFSDSNFPQDKFLWTTAQKNNGWVPIAVIAAFKRMKRFQPLEKVVGALRKSKELLEVDEKGENVRRKVPLLPPTKTGAGPILERSVYAKGFGEETATTQFDVEKLFESQSEAVASVRLRRADDNAFKGSVFVEFKTADAMNAFLEKVKVTPLQWNGQDLTIMSKKAYVDMKAEQYKDAPPKQGNFRRRRRFDAFKLMDHGKSGNRQHQKRKRNFHRQDKEKK</sequence>
<dbReference type="eggNOG" id="KOG0118">
    <property type="taxonomic scope" value="Eukaryota"/>
</dbReference>
<reference evidence="8 10" key="1">
    <citation type="journal article" date="2011" name="Science">
        <title>Comparative functional genomics of the fission yeasts.</title>
        <authorList>
            <person name="Rhind N."/>
            <person name="Chen Z."/>
            <person name="Yassour M."/>
            <person name="Thompson D.A."/>
            <person name="Haas B.J."/>
            <person name="Habib N."/>
            <person name="Wapinski I."/>
            <person name="Roy S."/>
            <person name="Lin M.F."/>
            <person name="Heiman D.I."/>
            <person name="Young S.K."/>
            <person name="Furuya K."/>
            <person name="Guo Y."/>
            <person name="Pidoux A."/>
            <person name="Chen H.M."/>
            <person name="Robbertse B."/>
            <person name="Goldberg J.M."/>
            <person name="Aoki K."/>
            <person name="Bayne E.H."/>
            <person name="Berlin A.M."/>
            <person name="Desjardins C.A."/>
            <person name="Dobbs E."/>
            <person name="Dukaj L."/>
            <person name="Fan L."/>
            <person name="FitzGerald M.G."/>
            <person name="French C."/>
            <person name="Gujja S."/>
            <person name="Hansen K."/>
            <person name="Keifenheim D."/>
            <person name="Levin J.Z."/>
            <person name="Mosher R.A."/>
            <person name="Mueller C.A."/>
            <person name="Pfiffner J."/>
            <person name="Priest M."/>
            <person name="Russ C."/>
            <person name="Smialowska A."/>
            <person name="Swoboda P."/>
            <person name="Sykes S.M."/>
            <person name="Vaughn M."/>
            <person name="Vengrova S."/>
            <person name="Yoder R."/>
            <person name="Zeng Q."/>
            <person name="Allshire R."/>
            <person name="Baulcombe D."/>
            <person name="Birren B.W."/>
            <person name="Brown W."/>
            <person name="Ekwall K."/>
            <person name="Kellis M."/>
            <person name="Leatherwood J."/>
            <person name="Levin H."/>
            <person name="Margalit H."/>
            <person name="Martienssen R."/>
            <person name="Nieduszynski C.A."/>
            <person name="Spatafora J.W."/>
            <person name="Friedman N."/>
            <person name="Dalgaard J.Z."/>
            <person name="Baumann P."/>
            <person name="Niki H."/>
            <person name="Regev A."/>
            <person name="Nusbaum C."/>
        </authorList>
    </citation>
    <scope>NUCLEOTIDE SEQUENCE [LARGE SCALE GENOMIC DNA]</scope>
    <source>
        <strain evidence="10">yFS275 / FY16936</strain>
    </source>
</reference>
<feature type="domain" description="RRM" evidence="6">
    <location>
        <begin position="149"/>
        <end position="238"/>
    </location>
</feature>
<dbReference type="InterPro" id="IPR045180">
    <property type="entry name" value="La_dom_prot"/>
</dbReference>
<dbReference type="PANTHER" id="PTHR22792">
    <property type="entry name" value="LUPUS LA PROTEIN-RELATED"/>
    <property type="match status" value="1"/>
</dbReference>
<dbReference type="Proteomes" id="UP000001744">
    <property type="component" value="Unassembled WGS sequence"/>
</dbReference>
<dbReference type="OrthoDB" id="439993at2759"/>
<dbReference type="InterPro" id="IPR036390">
    <property type="entry name" value="WH_DNA-bd_sf"/>
</dbReference>
<dbReference type="HOGENOM" id="CLU_043291_1_0_1"/>
<feature type="domain" description="HTH La-type RNA-binding" evidence="7">
    <location>
        <begin position="49"/>
        <end position="140"/>
    </location>
</feature>
<dbReference type="InterPro" id="IPR000504">
    <property type="entry name" value="RRM_dom"/>
</dbReference>
<evidence type="ECO:0000259" key="7">
    <source>
        <dbReference type="PROSITE" id="PS50961"/>
    </source>
</evidence>
<evidence type="ECO:0000256" key="3">
    <source>
        <dbReference type="ARBA" id="ARBA00023242"/>
    </source>
</evidence>
<evidence type="ECO:0000256" key="2">
    <source>
        <dbReference type="ARBA" id="ARBA00022884"/>
    </source>
</evidence>
<gene>
    <name evidence="9" type="primary">sla1</name>
    <name evidence="8" type="ORF">SJAG_00195</name>
</gene>
<dbReference type="STRING" id="402676.B6JXQ3"/>
<dbReference type="InterPro" id="IPR036388">
    <property type="entry name" value="WH-like_DNA-bd_sf"/>
</dbReference>
<evidence type="ECO:0000313" key="10">
    <source>
        <dbReference type="Proteomes" id="UP000001744"/>
    </source>
</evidence>
<feature type="region of interest" description="Disordered" evidence="5">
    <location>
        <begin position="1"/>
        <end position="53"/>
    </location>
</feature>
<dbReference type="OMA" id="WRIYEAN"/>
<dbReference type="VEuPathDB" id="FungiDB:SJAG_00195"/>
<proteinExistence type="predicted"/>
<dbReference type="PROSITE" id="PS50102">
    <property type="entry name" value="RRM"/>
    <property type="match status" value="1"/>
</dbReference>
<dbReference type="InterPro" id="IPR035979">
    <property type="entry name" value="RBD_domain_sf"/>
</dbReference>
<protein>
    <submittedName>
        <fullName evidence="8">Uncharacterized protein</fullName>
    </submittedName>
</protein>
<evidence type="ECO:0000256" key="5">
    <source>
        <dbReference type="SAM" id="MobiDB-lite"/>
    </source>
</evidence>
<dbReference type="SUPFAM" id="SSF46785">
    <property type="entry name" value="Winged helix' DNA-binding domain"/>
    <property type="match status" value="1"/>
</dbReference>
<dbReference type="AlphaFoldDB" id="B6JXQ3"/>
<dbReference type="GO" id="GO:1990904">
    <property type="term" value="C:ribonucleoprotein complex"/>
    <property type="evidence" value="ECO:0007669"/>
    <property type="project" value="InterPro"/>
</dbReference>
<dbReference type="GO" id="GO:0000049">
    <property type="term" value="F:tRNA binding"/>
    <property type="evidence" value="ECO:0007669"/>
    <property type="project" value="EnsemblFungi"/>
</dbReference>
<dbReference type="GeneID" id="7047782"/>
<dbReference type="PRINTS" id="PR00302">
    <property type="entry name" value="LUPUSLA"/>
</dbReference>
<dbReference type="CDD" id="cd12291">
    <property type="entry name" value="RRM1_La"/>
    <property type="match status" value="1"/>
</dbReference>
<dbReference type="GO" id="GO:0005737">
    <property type="term" value="C:cytoplasm"/>
    <property type="evidence" value="ECO:0007669"/>
    <property type="project" value="EnsemblFungi"/>
</dbReference>
<evidence type="ECO:0000259" key="6">
    <source>
        <dbReference type="PROSITE" id="PS50102"/>
    </source>
</evidence>
<dbReference type="JaponicusDB" id="SJAG_00195">
    <property type="gene designation" value="sla1"/>
</dbReference>
<name>B6JXQ3_SCHJY</name>
<evidence type="ECO:0000313" key="8">
    <source>
        <dbReference type="EMBL" id="EEB05197.1"/>
    </source>
</evidence>
<accession>B6JXQ3</accession>
<dbReference type="GO" id="GO:0003729">
    <property type="term" value="F:mRNA binding"/>
    <property type="evidence" value="ECO:0000318"/>
    <property type="project" value="GO_Central"/>
</dbReference>
<dbReference type="CDD" id="cd08029">
    <property type="entry name" value="LA_like_fungal"/>
    <property type="match status" value="1"/>
</dbReference>
<dbReference type="InterPro" id="IPR002344">
    <property type="entry name" value="Lupus_La"/>
</dbReference>
<dbReference type="Pfam" id="PF05383">
    <property type="entry name" value="La"/>
    <property type="match status" value="1"/>
</dbReference>
<dbReference type="Gene3D" id="3.30.70.330">
    <property type="match status" value="1"/>
</dbReference>
<dbReference type="PROSITE" id="PS50961">
    <property type="entry name" value="HTH_LA"/>
    <property type="match status" value="1"/>
</dbReference>
<dbReference type="GO" id="GO:0140691">
    <property type="term" value="F:RNA folding chaperone"/>
    <property type="evidence" value="ECO:0007669"/>
    <property type="project" value="EnsemblFungi"/>
</dbReference>
<feature type="compositionally biased region" description="Low complexity" evidence="5">
    <location>
        <begin position="1"/>
        <end position="27"/>
    </location>
</feature>
<dbReference type="GO" id="GO:0005634">
    <property type="term" value="C:nucleus"/>
    <property type="evidence" value="ECO:0000318"/>
    <property type="project" value="GO_Central"/>
</dbReference>
<dbReference type="RefSeq" id="XP_002171490.1">
    <property type="nucleotide sequence ID" value="XM_002171454.2"/>
</dbReference>
<dbReference type="GO" id="GO:0001682">
    <property type="term" value="P:tRNA 5'-leader removal"/>
    <property type="evidence" value="ECO:0007669"/>
    <property type="project" value="EnsemblFungi"/>
</dbReference>
<dbReference type="PANTHER" id="PTHR22792:SF140">
    <property type="entry name" value="ACHILLES, ISOFORM A"/>
    <property type="match status" value="1"/>
</dbReference>
<dbReference type="Gene3D" id="1.10.10.10">
    <property type="entry name" value="Winged helix-like DNA-binding domain superfamily/Winged helix DNA-binding domain"/>
    <property type="match status" value="1"/>
</dbReference>
<feature type="region of interest" description="Disordered" evidence="5">
    <location>
        <begin position="261"/>
        <end position="287"/>
    </location>
</feature>